<evidence type="ECO:0000259" key="1">
    <source>
        <dbReference type="Pfam" id="PF02602"/>
    </source>
</evidence>
<dbReference type="Pfam" id="PF02602">
    <property type="entry name" value="HEM4"/>
    <property type="match status" value="1"/>
</dbReference>
<dbReference type="CDD" id="cd06578">
    <property type="entry name" value="HemD"/>
    <property type="match status" value="1"/>
</dbReference>
<evidence type="ECO:0000313" key="2">
    <source>
        <dbReference type="EMBL" id="CAJ01642.1"/>
    </source>
</evidence>
<sequence>MLVLLTRALDEGTRTAIKLASSGHRAILSPVLDMVPTGAEWPHGVVGGVLATSSQAFELFSDAPEWPSPEARRLLPLYLVGARTKDAARERGFEGAALIAADAKELAASVAANVEASRRLLYLAGRDRKPDLEKTLAEAGKRIETIEVYSAQAAESLSDEAAAALGAGTIGAVLHYSRRSAEIFLSLARRAGLDVSKMPHVAISADAAAPLRAAGFDEMHVAEQPNEQAVLALVAALAARAETLSARRGARS</sequence>
<dbReference type="GO" id="GO:0004852">
    <property type="term" value="F:uroporphyrinogen-III synthase activity"/>
    <property type="evidence" value="ECO:0007669"/>
    <property type="project" value="InterPro"/>
</dbReference>
<gene>
    <name evidence="2" type="ORF">orf103</name>
</gene>
<dbReference type="EMBL" id="CT005238">
    <property type="protein sequence ID" value="CAJ01642.1"/>
    <property type="molecule type" value="Genomic_DNA"/>
</dbReference>
<feature type="domain" description="Tetrapyrrole biosynthesis uroporphyrinogen III synthase" evidence="1">
    <location>
        <begin position="16"/>
        <end position="231"/>
    </location>
</feature>
<dbReference type="AlphaFoldDB" id="Q2VNJ0"/>
<dbReference type="InterPro" id="IPR003754">
    <property type="entry name" value="4pyrrol_synth_uPrphyn_synth"/>
</dbReference>
<dbReference type="Gene3D" id="3.40.50.10090">
    <property type="match status" value="2"/>
</dbReference>
<organism evidence="2">
    <name type="scientific">Methylocapsa acidiphila</name>
    <dbReference type="NCBI Taxonomy" id="133552"/>
    <lineage>
        <taxon>Bacteria</taxon>
        <taxon>Pseudomonadati</taxon>
        <taxon>Pseudomonadota</taxon>
        <taxon>Alphaproteobacteria</taxon>
        <taxon>Hyphomicrobiales</taxon>
        <taxon>Beijerinckiaceae</taxon>
        <taxon>Methylocapsa</taxon>
    </lineage>
</organism>
<protein>
    <recommendedName>
        <fullName evidence="1">Tetrapyrrole biosynthesis uroporphyrinogen III synthase domain-containing protein</fullName>
    </recommendedName>
</protein>
<dbReference type="SUPFAM" id="SSF69618">
    <property type="entry name" value="HemD-like"/>
    <property type="match status" value="1"/>
</dbReference>
<accession>Q2VNJ0</accession>
<reference evidence="2" key="1">
    <citation type="submission" date="2005-06" db="EMBL/GenBank/DDBJ databases">
        <title>First Genome Data from Uncultured Upland Soil Cluster a Methanotrophs Provide Further Evidence for a Close Phylogenetic Relationship to Methylocapsa acidiphila B2 and High-Affinity Methanotrophy Based on pMMO.</title>
        <authorList>
            <person name="Ricke P."/>
            <person name="Kube M."/>
            <person name="Nakagawa S."/>
            <person name="Erkel C."/>
            <person name="Reinhardt R."/>
            <person name="Liesack W."/>
        </authorList>
    </citation>
    <scope>NUCLEOTIDE SEQUENCE</scope>
</reference>
<dbReference type="GO" id="GO:0033014">
    <property type="term" value="P:tetrapyrrole biosynthetic process"/>
    <property type="evidence" value="ECO:0007669"/>
    <property type="project" value="InterPro"/>
</dbReference>
<name>Q2VNJ0_METAI</name>
<dbReference type="InterPro" id="IPR036108">
    <property type="entry name" value="4pyrrol_syn_uPrphyn_synt_sf"/>
</dbReference>
<proteinExistence type="predicted"/>